<keyword evidence="3" id="KW-1185">Reference proteome</keyword>
<name>A0A2G5T414_9PELO</name>
<accession>A0A2G5T414</accession>
<dbReference type="EMBL" id="PDUG01000006">
    <property type="protein sequence ID" value="PIC21811.1"/>
    <property type="molecule type" value="Genomic_DNA"/>
</dbReference>
<evidence type="ECO:0000313" key="3">
    <source>
        <dbReference type="Proteomes" id="UP000230233"/>
    </source>
</evidence>
<gene>
    <name evidence="2" type="primary">Cnig_chr_X.g26512</name>
    <name evidence="2" type="ORF">B9Z55_026512</name>
</gene>
<comment type="caution">
    <text evidence="2">The sequence shown here is derived from an EMBL/GenBank/DDBJ whole genome shotgun (WGS) entry which is preliminary data.</text>
</comment>
<dbReference type="AlphaFoldDB" id="A0A2G5T414"/>
<dbReference type="Pfam" id="PF07735">
    <property type="entry name" value="FBA_2"/>
    <property type="match status" value="1"/>
</dbReference>
<evidence type="ECO:0000313" key="2">
    <source>
        <dbReference type="EMBL" id="PIC21811.1"/>
    </source>
</evidence>
<dbReference type="PANTHER" id="PTHR22899:SF0">
    <property type="entry name" value="F-BOX ASSOCIATED DOMAIN-CONTAINING PROTEIN-RELATED"/>
    <property type="match status" value="1"/>
</dbReference>
<dbReference type="InterPro" id="IPR012885">
    <property type="entry name" value="F-box_Sdz-33"/>
</dbReference>
<dbReference type="InterPro" id="IPR053222">
    <property type="entry name" value="Zygotic_Embryogenesis-Asso"/>
</dbReference>
<dbReference type="STRING" id="1611254.A0A2G5T414"/>
<sequence length="225" mass="26317">MRLGEWIRHFKPFSIYIHVVFFIGDIKFDIPSLRNLFPKLHRIDINCLKNEPNERDILNAQNLLRAFLSNVQNVGLFRVPLRENFSLQHIAMANLKHLEVDYRSKMDFVDICSWNVESCMISTFSDQMSIRDLNRFFKLWIKGLNPMLKELSIYWPTEIIPDWNVLLKGLNSIETEADGEEEDDEDDEERGAKKYIIKNVRGSNAIIKVMHADGDCGVVKFVLKN</sequence>
<dbReference type="OrthoDB" id="5910548at2759"/>
<dbReference type="PANTHER" id="PTHR22899">
    <property type="entry name" value="CYCLIN-RELATED F-BOX FAMILY"/>
    <property type="match status" value="1"/>
</dbReference>
<organism evidence="2 3">
    <name type="scientific">Caenorhabditis nigoni</name>
    <dbReference type="NCBI Taxonomy" id="1611254"/>
    <lineage>
        <taxon>Eukaryota</taxon>
        <taxon>Metazoa</taxon>
        <taxon>Ecdysozoa</taxon>
        <taxon>Nematoda</taxon>
        <taxon>Chromadorea</taxon>
        <taxon>Rhabditida</taxon>
        <taxon>Rhabditina</taxon>
        <taxon>Rhabditomorpha</taxon>
        <taxon>Rhabditoidea</taxon>
        <taxon>Rhabditidae</taxon>
        <taxon>Peloderinae</taxon>
        <taxon>Caenorhabditis</taxon>
    </lineage>
</organism>
<evidence type="ECO:0000259" key="1">
    <source>
        <dbReference type="Pfam" id="PF07735"/>
    </source>
</evidence>
<proteinExistence type="predicted"/>
<reference evidence="3" key="1">
    <citation type="submission" date="2017-10" db="EMBL/GenBank/DDBJ databases">
        <title>Rapid genome shrinkage in a self-fertile nematode reveals novel sperm competition proteins.</title>
        <authorList>
            <person name="Yin D."/>
            <person name="Schwarz E.M."/>
            <person name="Thomas C.G."/>
            <person name="Felde R.L."/>
            <person name="Korf I.F."/>
            <person name="Cutter A.D."/>
            <person name="Schartner C.M."/>
            <person name="Ralston E.J."/>
            <person name="Meyer B.J."/>
            <person name="Haag E.S."/>
        </authorList>
    </citation>
    <scope>NUCLEOTIDE SEQUENCE [LARGE SCALE GENOMIC DNA]</scope>
    <source>
        <strain evidence="3">JU1422</strain>
    </source>
</reference>
<protein>
    <recommendedName>
        <fullName evidence="1">Sdz-33 F-box domain-containing protein</fullName>
    </recommendedName>
</protein>
<feature type="domain" description="Sdz-33 F-box" evidence="1">
    <location>
        <begin position="87"/>
        <end position="153"/>
    </location>
</feature>
<dbReference type="Proteomes" id="UP000230233">
    <property type="component" value="Chromosome X"/>
</dbReference>